<feature type="chain" id="PRO_5037566517" evidence="1">
    <location>
        <begin position="21"/>
        <end position="96"/>
    </location>
</feature>
<protein>
    <submittedName>
        <fullName evidence="2">RAQPRD family integrative conjugative element protein</fullName>
    </submittedName>
</protein>
<proteinExistence type="predicted"/>
<accession>A0A944H7I3</accession>
<dbReference type="RefSeq" id="WP_214360092.1">
    <property type="nucleotide sequence ID" value="NZ_JAEKFT010000003.1"/>
</dbReference>
<dbReference type="Proteomes" id="UP000694660">
    <property type="component" value="Unassembled WGS sequence"/>
</dbReference>
<feature type="signal peptide" evidence="1">
    <location>
        <begin position="1"/>
        <end position="20"/>
    </location>
</feature>
<keyword evidence="3" id="KW-1185">Reference proteome</keyword>
<dbReference type="AlphaFoldDB" id="A0A944H7I3"/>
<sequence length="96" mass="10745">MKRLMLPALLAALASGPALADESLERENLARIQHELRLIQAQVRDAAGAADTTGRVRFRYDWLTRDLDLMAAAIDEHLDAPRQPRAVAPLRGDYRQ</sequence>
<dbReference type="EMBL" id="JAEKFT010000003">
    <property type="protein sequence ID" value="MBT0960340.1"/>
    <property type="molecule type" value="Genomic_DNA"/>
</dbReference>
<gene>
    <name evidence="2" type="ORF">I8J34_04060</name>
</gene>
<dbReference type="Pfam" id="PF09686">
    <property type="entry name" value="Plasmid_RAQPRD"/>
    <property type="match status" value="1"/>
</dbReference>
<organism evidence="2 3">
    <name type="scientific">Denitromonas iodatirespirans</name>
    <dbReference type="NCBI Taxonomy" id="2795389"/>
    <lineage>
        <taxon>Bacteria</taxon>
        <taxon>Pseudomonadati</taxon>
        <taxon>Pseudomonadota</taxon>
        <taxon>Betaproteobacteria</taxon>
        <taxon>Rhodocyclales</taxon>
        <taxon>Zoogloeaceae</taxon>
        <taxon>Denitromonas</taxon>
    </lineage>
</organism>
<name>A0A944H7I3_DENI1</name>
<evidence type="ECO:0000313" key="3">
    <source>
        <dbReference type="Proteomes" id="UP000694660"/>
    </source>
</evidence>
<evidence type="ECO:0000313" key="2">
    <source>
        <dbReference type="EMBL" id="MBT0960340.1"/>
    </source>
</evidence>
<reference evidence="3" key="1">
    <citation type="journal article" date="2022" name="ISME J.">
        <title>Genetic and phylogenetic analysis of dissimilatory iodate-reducing bacteria identifies potential niches across the world's oceans.</title>
        <authorList>
            <person name="Reyes-Umana V."/>
            <person name="Henning Z."/>
            <person name="Lee K."/>
            <person name="Barnum T.P."/>
            <person name="Coates J.D."/>
        </authorList>
    </citation>
    <scope>NUCLEOTIDE SEQUENCE [LARGE SCALE GENOMIC DNA]</scope>
    <source>
        <strain evidence="3">IR12</strain>
    </source>
</reference>
<dbReference type="InterPro" id="IPR019110">
    <property type="entry name" value="Uncharacterised_RAQPRD"/>
</dbReference>
<evidence type="ECO:0000256" key="1">
    <source>
        <dbReference type="SAM" id="SignalP"/>
    </source>
</evidence>
<keyword evidence="1" id="KW-0732">Signal</keyword>
<comment type="caution">
    <text evidence="2">The sequence shown here is derived from an EMBL/GenBank/DDBJ whole genome shotgun (WGS) entry which is preliminary data.</text>
</comment>